<accession>A0A8S1E7M8</accession>
<feature type="compositionally biased region" description="Acidic residues" evidence="1">
    <location>
        <begin position="99"/>
        <end position="109"/>
    </location>
</feature>
<feature type="domain" description="Reverse transcriptase" evidence="2">
    <location>
        <begin position="347"/>
        <end position="628"/>
    </location>
</feature>
<dbReference type="CDD" id="cd01650">
    <property type="entry name" value="RT_nLTR_like"/>
    <property type="match status" value="1"/>
</dbReference>
<dbReference type="OrthoDB" id="8197617at2759"/>
<dbReference type="Proteomes" id="UP000494165">
    <property type="component" value="Unassembled WGS sequence"/>
</dbReference>
<dbReference type="GO" id="GO:0071897">
    <property type="term" value="P:DNA biosynthetic process"/>
    <property type="evidence" value="ECO:0007669"/>
    <property type="project" value="UniProtKB-ARBA"/>
</dbReference>
<feature type="region of interest" description="Disordered" evidence="1">
    <location>
        <begin position="55"/>
        <end position="136"/>
    </location>
</feature>
<dbReference type="Pfam" id="PF00078">
    <property type="entry name" value="RVT_1"/>
    <property type="match status" value="1"/>
</dbReference>
<dbReference type="PANTHER" id="PTHR19446">
    <property type="entry name" value="REVERSE TRANSCRIPTASES"/>
    <property type="match status" value="1"/>
</dbReference>
<comment type="caution">
    <text evidence="3">The sequence shown here is derived from an EMBL/GenBank/DDBJ whole genome shotgun (WGS) entry which is preliminary data.</text>
</comment>
<evidence type="ECO:0000313" key="4">
    <source>
        <dbReference type="Proteomes" id="UP000494165"/>
    </source>
</evidence>
<evidence type="ECO:0000256" key="1">
    <source>
        <dbReference type="SAM" id="MobiDB-lite"/>
    </source>
</evidence>
<dbReference type="PROSITE" id="PS50878">
    <property type="entry name" value="RT_POL"/>
    <property type="match status" value="1"/>
</dbReference>
<dbReference type="AlphaFoldDB" id="A0A8S1E7M8"/>
<feature type="compositionally biased region" description="Acidic residues" evidence="1">
    <location>
        <begin position="67"/>
        <end position="84"/>
    </location>
</feature>
<name>A0A8S1E7M8_9INSE</name>
<dbReference type="InterPro" id="IPR043502">
    <property type="entry name" value="DNA/RNA_pol_sf"/>
</dbReference>
<dbReference type="EMBL" id="CADEPI010001122">
    <property type="protein sequence ID" value="CAB3389026.1"/>
    <property type="molecule type" value="Genomic_DNA"/>
</dbReference>
<protein>
    <recommendedName>
        <fullName evidence="2">Reverse transcriptase domain-containing protein</fullName>
    </recommendedName>
</protein>
<keyword evidence="4" id="KW-1185">Reference proteome</keyword>
<reference evidence="3 4" key="1">
    <citation type="submission" date="2020-04" db="EMBL/GenBank/DDBJ databases">
        <authorList>
            <person name="Alioto T."/>
            <person name="Alioto T."/>
            <person name="Gomez Garrido J."/>
        </authorList>
    </citation>
    <scope>NUCLEOTIDE SEQUENCE [LARGE SCALE GENOMIC DNA]</scope>
</reference>
<evidence type="ECO:0000313" key="3">
    <source>
        <dbReference type="EMBL" id="CAB3389026.1"/>
    </source>
</evidence>
<proteinExistence type="predicted"/>
<evidence type="ECO:0000259" key="2">
    <source>
        <dbReference type="PROSITE" id="PS50878"/>
    </source>
</evidence>
<sequence>MGELESLIKWEFRLSRRGVKKDINKQLAGKLVGKTDRQVKEKRGLASYKNAYREYELSREGVPGTDSESEDEAASAVESEDEEFLSGLSDTSLNGSGDVFEDPPADDGADASVEPSIEAPASDPGEEGELPGCDDPPLGCVLARDYDWESSLDRALTGWEVPRQIQDTPLANALQTLVTECTQTELDLAYQLLVDFIRDGIGQRAQVNVKKKSLGKTRKRRANAATRRASEYARTQQLFRENPGLLAKHVRMGTNHVNSNDVKVPRDEVVHLYSNLWGKEPTGVVFEQGLVEPAVETFIVLGPITAVEVAKRFARIARNSAPGVDGLKRADLSGEHKFKILSHFFSICLRHSVIPNAWLHNRTTLIPKEGKDPSRVTNYRPITLSSIISRVFWGVIDRRLRSVVQLFPRQKGFVSEMGCFNNVQLFSDLLRHMKGAAGGVAIQLDITKAFDSVPHCAIQAALARKGVPDHLANFIAKSYEGVKTSIAHPDGAIDIVLKRGVKQGDPLSPLLFNLLIEPLLIRLESMKGYNLGGQSISSLAFADDLLLIGEDKNKATALLEETVRYLGKLGLGIAPDKCFAFQVVTTRDSWLLRDPQIRVGMDPITFCDASMNLTYLGVKVSPWLGVNISEVGSHLEQVLRRVGELRLKPFQKLTLINKFLIPHFVHQLVISIPSRALLRKLDTSIRAWVKEYLHLPASTSNGILYATNRDGGLGVPVLEDLVGRVALRAGVKYLLSEDPAIRAMATHSVLQGKLEKLADSLGVKWPCSLTDLKRVRKQQKSNILRAWAAQKVQGATVDIFKGDSVGNSFLRQPSLLKPTRFKTALQFRTDTAATRASLRRAKIVKPGEDTCRKCGETQETLGHVLNKCRSMHERIIKRHDDIVKILSSESLRQDQLTTEEAMLGLTGENLKPDLIVLSQEAVFVVDVTVCYEHKGFVGMARQNKIARYTELQRQLKSRFNVTHGEVIPVVIGSRGAMPAETIKGLKKIRLASKGLLKTLSLSALRGSLELYHSFMDR</sequence>
<gene>
    <name evidence="3" type="ORF">CLODIP_2_CD10801</name>
</gene>
<dbReference type="InterPro" id="IPR000477">
    <property type="entry name" value="RT_dom"/>
</dbReference>
<dbReference type="SUPFAM" id="SSF56672">
    <property type="entry name" value="DNA/RNA polymerases"/>
    <property type="match status" value="1"/>
</dbReference>
<organism evidence="3 4">
    <name type="scientific">Cloeon dipterum</name>
    <dbReference type="NCBI Taxonomy" id="197152"/>
    <lineage>
        <taxon>Eukaryota</taxon>
        <taxon>Metazoa</taxon>
        <taxon>Ecdysozoa</taxon>
        <taxon>Arthropoda</taxon>
        <taxon>Hexapoda</taxon>
        <taxon>Insecta</taxon>
        <taxon>Pterygota</taxon>
        <taxon>Palaeoptera</taxon>
        <taxon>Ephemeroptera</taxon>
        <taxon>Pisciforma</taxon>
        <taxon>Baetidae</taxon>
        <taxon>Cloeon</taxon>
    </lineage>
</organism>